<dbReference type="InterPro" id="IPR036322">
    <property type="entry name" value="WD40_repeat_dom_sf"/>
</dbReference>
<evidence type="ECO:0000256" key="1">
    <source>
        <dbReference type="PROSITE-ProRule" id="PRU00221"/>
    </source>
</evidence>
<keyword evidence="4" id="KW-1185">Reference proteome</keyword>
<keyword evidence="1" id="KW-0853">WD repeat</keyword>
<evidence type="ECO:0000259" key="2">
    <source>
        <dbReference type="Pfam" id="PF12234"/>
    </source>
</evidence>
<proteinExistence type="predicted"/>
<evidence type="ECO:0000313" key="4">
    <source>
        <dbReference type="Proteomes" id="UP000593562"/>
    </source>
</evidence>
<organism evidence="3 4">
    <name type="scientific">Tripterygium wilfordii</name>
    <name type="common">Thunder God vine</name>
    <dbReference type="NCBI Taxonomy" id="458696"/>
    <lineage>
        <taxon>Eukaryota</taxon>
        <taxon>Viridiplantae</taxon>
        <taxon>Streptophyta</taxon>
        <taxon>Embryophyta</taxon>
        <taxon>Tracheophyta</taxon>
        <taxon>Spermatophyta</taxon>
        <taxon>Magnoliopsida</taxon>
        <taxon>eudicotyledons</taxon>
        <taxon>Gunneridae</taxon>
        <taxon>Pentapetalae</taxon>
        <taxon>rosids</taxon>
        <taxon>fabids</taxon>
        <taxon>Celastrales</taxon>
        <taxon>Celastraceae</taxon>
        <taxon>Tripterygium</taxon>
    </lineage>
</organism>
<dbReference type="PROSITE" id="PS50294">
    <property type="entry name" value="WD_REPEATS_REGION"/>
    <property type="match status" value="1"/>
</dbReference>
<dbReference type="InParanoid" id="A0A7J7CD91"/>
<name>A0A7J7CD91_TRIWF</name>
<dbReference type="PANTHER" id="PTHR13950:SF9">
    <property type="entry name" value="RABCONNECTIN-3A"/>
    <property type="match status" value="1"/>
</dbReference>
<dbReference type="Pfam" id="PF00400">
    <property type="entry name" value="WD40"/>
    <property type="match status" value="1"/>
</dbReference>
<dbReference type="GO" id="GO:0043291">
    <property type="term" value="C:RAVE complex"/>
    <property type="evidence" value="ECO:0007669"/>
    <property type="project" value="TreeGrafter"/>
</dbReference>
<dbReference type="InterPro" id="IPR022033">
    <property type="entry name" value="Rav1p_C"/>
</dbReference>
<protein>
    <recommendedName>
        <fullName evidence="2">RAVE complex protein Rav1 C-terminal domain-containing protein</fullName>
    </recommendedName>
</protein>
<dbReference type="PROSITE" id="PS50082">
    <property type="entry name" value="WD_REPEATS_2"/>
    <property type="match status" value="1"/>
</dbReference>
<dbReference type="GO" id="GO:0007035">
    <property type="term" value="P:vacuolar acidification"/>
    <property type="evidence" value="ECO:0007669"/>
    <property type="project" value="TreeGrafter"/>
</dbReference>
<dbReference type="OrthoDB" id="342131at2759"/>
<reference evidence="3 4" key="1">
    <citation type="journal article" date="2020" name="Nat. Commun.">
        <title>Genome of Tripterygium wilfordii and identification of cytochrome P450 involved in triptolide biosynthesis.</title>
        <authorList>
            <person name="Tu L."/>
            <person name="Su P."/>
            <person name="Zhang Z."/>
            <person name="Gao L."/>
            <person name="Wang J."/>
            <person name="Hu T."/>
            <person name="Zhou J."/>
            <person name="Zhang Y."/>
            <person name="Zhao Y."/>
            <person name="Liu Y."/>
            <person name="Song Y."/>
            <person name="Tong Y."/>
            <person name="Lu Y."/>
            <person name="Yang J."/>
            <person name="Xu C."/>
            <person name="Jia M."/>
            <person name="Peters R.J."/>
            <person name="Huang L."/>
            <person name="Gao W."/>
        </authorList>
    </citation>
    <scope>NUCLEOTIDE SEQUENCE [LARGE SCALE GENOMIC DNA]</scope>
    <source>
        <strain evidence="4">cv. XIE 37</strain>
        <tissue evidence="3">Leaf</tissue>
    </source>
</reference>
<sequence>MAGTSSSSGNPIDPLDHLPLSLLGSEVVPPAPNLSYPDAIDWLPDFAGYSWVAYGASSLLVISHFPSPSSSNETLVGPILRQVLELSSENSSLVTGVSWSPATPSTGELAAASRNCIFIFSHDSASSGGKGSFCWSQNAVLVQSTSVQAIKWTGSGDGVIAGGIEVVLWKRRNKSWEIAWKFKRDQPQNLVSATWSIEGPCATAGCPSISHEGHCGSNSNESVLVCYSDGKPEYATAELHHPQPVSMIQWRPSMRIHSEKDVKNFARHVLLTCCLDGSVRLWTEMDSGKAREPSRDYADHEIVQRSFCVAATIEINHALNCTLGTDVFLNWATEIGGIFKNTDGANKVFPASGYEHDKMDRCEWLIGFGPKMLVTFWAIHYLDDLSPVRFPQVTLWKRLDLQDLNMGHIHRTEFSDFKRKLLLSKVVISRNYLSGPPNMCSLIHLLPCNSLYWSQLYTQPSNDTRDTSVSDSGTSNFSLCSQGGLLNIGGHTGKILQVSLHPNICEVELAVSLDSSGLVLFWSLSTIPNCTMGQITLVPRWKLCGNLSTQDSCLPYTSLRWAPSISGEDRVLLMGHIGGIDCFVVKISRSEEDVLCHYICTIPFTGHGPYEDGPTNIFTIPLPSTCNKTFRFNKFMLLSVWEKGFNALSWELMLHSYDTVTNCSECSNFSKNISGECRISEFESTFGGKRYCLGILCCSSQLPEPHIQDHITSFAVLSPGNLTCIKTNTDFMKDLISNEPAYVMATGCFDGSLKLWRSNSTGSSTLHVPWELVGKFVAHQGPVSAICLTDCGRKIATICTEGSPDRVSSLRIWDSVHLTLAGSFRLEDTLPVSKGVVALNWLSLGNGQLFLGVSSQKKLLVYAQRRSGCQILLNPGNSLKSDTWLCVAVAHTEFTICDFLWGPRATAIVVHENFFSIFSEWMFLIDNKNHATCYAKSIADKPLDYYDGTGMENLSAVFTHCKIDAFGKLSVEDSYADCKSRPLESNTDHLSCSLLIAQHELKLGARTMLGLWSMLEVEQKLRGSLPIYHPGALFMNIFSGNWKRAYVSVRHLVEYLVSNCSSESNCDSAESSCIVPHILLSSYYEGIFSKTSTDDERFRWSRGSNSTTSSLEFDRGFTQFASSSEFYGSRGMLSSHPTKSELSGFVEPIEKLYKAVALKNEEKMQLLAIIDLLGEISNPHSASAYENLDEAGRRFWVALRFQQLYSFRSFEKVVSTEELVVDSALIGWAFHSDCQETLFDAFLPSEPSWQQMRALGVGYWFTNVTQLRTRMEKLARLQYLKRKDPKECALLYIALNRLQVLTGLFKISRDEKDKPLVGFLTRNFQDDKNKAAALKNAYVLMGRHQFQLAIAFFLLAGDTSSAISVCAKNLKDEQLAVVICRLIEGPGGPSEHHFLTKFMIPSAIERGDNWLVSLLEWVLGNYFKSFLSMLGLQESIIDLSAISANHVAFMDPSIGLYCLTLVTKNCMRNAIGERNAVIFGRWANLMIASALNRCGLPLEALESLSTSSSTLGNTDQGSVSDAEAHQTLPETPNISASNSFNWLSCDVALHLESHAKLDLAVQYLSELMREHPSFPDPDVGPAGAKSYSLDYDIYQLVTENFRHKLFTAVAEIERKFSLASSSLLRMILVWLCHKGLSVIGYDLLVEYISEDPSQAKSHRVSFLYPLLRKPLLKATEDISLLFSRFIVACGVSSLQLKPCYTENDVPCGVRNPCIDSSGLCVRGVRLSLQSLRAALMIFSGYMTEDVITKPLVILDLFEYYLEFASAWLHRNPKSLFLVVEPILITFTNGHTPYEVDMVNLRQLLLQIPELGRDLSIDDVRKGLPVLESIPDKKCGDVVHSISEDEKWHVIGVCLWQHMYNFLNHQLQLMSIKFEDGFFASATHGKCSPWASGPSSFESDCASIEEETKFCCLILAKLLKTSLELISYYHVKRLALILHQKVENGLNISILQWLGGSNTKLCHQPINQGTPTVDVRINNDDLQVFDILWDKCADPNLISKGFEQEKINTSHFFSHKSIRSWIDIYKSITEQHGVEKIYDHQLNHSSSPASGEVESSVKGLFRNALSFLNFWQKDTTPSNGLCYFQNPKEICKRNGELLEAICVNSIDQRQAAVASNRKGIIFFNWDDGMPFRDQSDYIWSDTDWPLNGWPGTESTPVPTFASPGIDLGNKKGAHLGLGGATTGGGTLASVGRNLTSSGAVEIPGYVGVSASGLGWQIQEDFKEFLDRPATVENISTRAFSSHPLRPFFLVGSINTHVYLWEFGKDKATATYGVLPAANVPPPYALASISALQFDLCGHRFATAAIDGTVSTWHLEVGGRSNIRPTASSLCFNSHALDVTHVTSSGSVIAATGYSSTGANVAIWDTLAPPTTSCASIICHEGGARSISAFDNDIGSGSVSQLIVTGGKGGDVGLHDLRYIVTGKSRHFDNGGPSQNGMLWYIPKAHLGSVTKVATIPNTSLFLTGSEDRDVKLWDAKAARLVYHWPKMHERHTFLKPSSHGFGGVVRAAVTDIQVVSNGFLTCGGDGSVRLVQLENLNGT</sequence>
<dbReference type="Gene3D" id="2.130.10.10">
    <property type="entry name" value="YVTN repeat-like/Quinoprotein amine dehydrogenase"/>
    <property type="match status" value="3"/>
</dbReference>
<gene>
    <name evidence="3" type="ORF">HS088_TW18G00823</name>
</gene>
<dbReference type="InterPro" id="IPR052208">
    <property type="entry name" value="DmX-like/RAVE_component"/>
</dbReference>
<comment type="caution">
    <text evidence="3">The sequence shown here is derived from an EMBL/GenBank/DDBJ whole genome shotgun (WGS) entry which is preliminary data.</text>
</comment>
<dbReference type="SUPFAM" id="SSF50978">
    <property type="entry name" value="WD40 repeat-like"/>
    <property type="match status" value="3"/>
</dbReference>
<dbReference type="InterPro" id="IPR015943">
    <property type="entry name" value="WD40/YVTN_repeat-like_dom_sf"/>
</dbReference>
<dbReference type="SMART" id="SM00320">
    <property type="entry name" value="WD40"/>
    <property type="match status" value="11"/>
</dbReference>
<dbReference type="FunCoup" id="A0A7J7CD91">
    <property type="interactions" value="1930"/>
</dbReference>
<feature type="domain" description="RAVE complex protein Rav1 C-terminal" evidence="2">
    <location>
        <begin position="806"/>
        <end position="1430"/>
    </location>
</feature>
<dbReference type="PANTHER" id="PTHR13950">
    <property type="entry name" value="RABCONNECTIN-RELATED"/>
    <property type="match status" value="1"/>
</dbReference>
<dbReference type="Proteomes" id="UP000593562">
    <property type="component" value="Unassembled WGS sequence"/>
</dbReference>
<accession>A0A7J7CD91</accession>
<evidence type="ECO:0000313" key="3">
    <source>
        <dbReference type="EMBL" id="KAF5732134.1"/>
    </source>
</evidence>
<dbReference type="InterPro" id="IPR001680">
    <property type="entry name" value="WD40_rpt"/>
</dbReference>
<dbReference type="EMBL" id="JAAARO010000018">
    <property type="protein sequence ID" value="KAF5732134.1"/>
    <property type="molecule type" value="Genomic_DNA"/>
</dbReference>
<dbReference type="Pfam" id="PF12234">
    <property type="entry name" value="Rav1p_C"/>
    <property type="match status" value="1"/>
</dbReference>
<feature type="repeat" description="WD" evidence="1">
    <location>
        <begin position="2441"/>
        <end position="2482"/>
    </location>
</feature>